<sequence length="264" mass="28391">MALALSPGLLFPLPERQDRPNTNKQVNDVDTLSTAMESRTNPTARTRAPAKKTEPSSAAATRDTSSSEQKPRLPRTRSSLWLSAQSGREPQAKRPAGTPEGPAISAANEKVERTTPPLPPHQQRAVAPKNAGVRGQSEVLDGSGGMPKAVLVDAVNKKSRAAEESAAKSTEGQQPRQIERPQHNNVAISSGNWSFSGRVSDAFEELWGTEMDEFIAPARTLEVAGGDDEGWVVVFGSDESEKLAKPAQVLLTMLLRHAKSSQRT</sequence>
<accession>A0AA40CI94</accession>
<proteinExistence type="predicted"/>
<evidence type="ECO:0000313" key="3">
    <source>
        <dbReference type="Proteomes" id="UP001174936"/>
    </source>
</evidence>
<dbReference type="Proteomes" id="UP001174936">
    <property type="component" value="Unassembled WGS sequence"/>
</dbReference>
<comment type="caution">
    <text evidence="2">The sequence shown here is derived from an EMBL/GenBank/DDBJ whole genome shotgun (WGS) entry which is preliminary data.</text>
</comment>
<gene>
    <name evidence="2" type="ORF">B0T16DRAFT_244524</name>
</gene>
<feature type="compositionally biased region" description="Polar residues" evidence="1">
    <location>
        <begin position="22"/>
        <end position="44"/>
    </location>
</feature>
<feature type="compositionally biased region" description="Polar residues" evidence="1">
    <location>
        <begin position="76"/>
        <end position="88"/>
    </location>
</feature>
<name>A0AA40CI94_9PEZI</name>
<evidence type="ECO:0000313" key="2">
    <source>
        <dbReference type="EMBL" id="KAK0639457.1"/>
    </source>
</evidence>
<feature type="compositionally biased region" description="Low complexity" evidence="1">
    <location>
        <begin position="56"/>
        <end position="67"/>
    </location>
</feature>
<organism evidence="2 3">
    <name type="scientific">Cercophora newfieldiana</name>
    <dbReference type="NCBI Taxonomy" id="92897"/>
    <lineage>
        <taxon>Eukaryota</taxon>
        <taxon>Fungi</taxon>
        <taxon>Dikarya</taxon>
        <taxon>Ascomycota</taxon>
        <taxon>Pezizomycotina</taxon>
        <taxon>Sordariomycetes</taxon>
        <taxon>Sordariomycetidae</taxon>
        <taxon>Sordariales</taxon>
        <taxon>Lasiosphaeriaceae</taxon>
        <taxon>Cercophora</taxon>
    </lineage>
</organism>
<reference evidence="2" key="1">
    <citation type="submission" date="2023-06" db="EMBL/GenBank/DDBJ databases">
        <title>Genome-scale phylogeny and comparative genomics of the fungal order Sordariales.</title>
        <authorList>
            <consortium name="Lawrence Berkeley National Laboratory"/>
            <person name="Hensen N."/>
            <person name="Bonometti L."/>
            <person name="Westerberg I."/>
            <person name="Brannstrom I.O."/>
            <person name="Guillou S."/>
            <person name="Cros-Aarteil S."/>
            <person name="Calhoun S."/>
            <person name="Haridas S."/>
            <person name="Kuo A."/>
            <person name="Mondo S."/>
            <person name="Pangilinan J."/>
            <person name="Riley R."/>
            <person name="Labutti K."/>
            <person name="Andreopoulos B."/>
            <person name="Lipzen A."/>
            <person name="Chen C."/>
            <person name="Yanf M."/>
            <person name="Daum C."/>
            <person name="Ng V."/>
            <person name="Clum A."/>
            <person name="Steindorff A."/>
            <person name="Ohm R."/>
            <person name="Martin F."/>
            <person name="Silar P."/>
            <person name="Natvig D."/>
            <person name="Lalanne C."/>
            <person name="Gautier V."/>
            <person name="Ament-Velasquez S.L."/>
            <person name="Kruys A."/>
            <person name="Hutchinson M.I."/>
            <person name="Powell A.J."/>
            <person name="Barry K."/>
            <person name="Miller A.N."/>
            <person name="Grigoriev I.V."/>
            <person name="Debuchy R."/>
            <person name="Gladieux P."/>
            <person name="Thoren M.H."/>
            <person name="Johannesson H."/>
        </authorList>
    </citation>
    <scope>NUCLEOTIDE SEQUENCE</scope>
    <source>
        <strain evidence="2">SMH2532-1</strain>
    </source>
</reference>
<feature type="region of interest" description="Disordered" evidence="1">
    <location>
        <begin position="1"/>
        <end position="145"/>
    </location>
</feature>
<dbReference type="EMBL" id="JAULSV010000007">
    <property type="protein sequence ID" value="KAK0639457.1"/>
    <property type="molecule type" value="Genomic_DNA"/>
</dbReference>
<evidence type="ECO:0000256" key="1">
    <source>
        <dbReference type="SAM" id="MobiDB-lite"/>
    </source>
</evidence>
<keyword evidence="3" id="KW-1185">Reference proteome</keyword>
<protein>
    <submittedName>
        <fullName evidence="2">Uncharacterized protein</fullName>
    </submittedName>
</protein>
<dbReference type="AlphaFoldDB" id="A0AA40CI94"/>
<feature type="region of interest" description="Disordered" evidence="1">
    <location>
        <begin position="161"/>
        <end position="182"/>
    </location>
</feature>